<dbReference type="EMBL" id="PGTZ01000007">
    <property type="protein sequence ID" value="PJI94159.1"/>
    <property type="molecule type" value="Genomic_DNA"/>
</dbReference>
<accession>A0A2M8WTF0</accession>
<evidence type="ECO:0000256" key="1">
    <source>
        <dbReference type="SAM" id="MobiDB-lite"/>
    </source>
</evidence>
<evidence type="ECO:0000313" key="4">
    <source>
        <dbReference type="Proteomes" id="UP000231586"/>
    </source>
</evidence>
<feature type="transmembrane region" description="Helical" evidence="2">
    <location>
        <begin position="52"/>
        <end position="74"/>
    </location>
</feature>
<keyword evidence="2" id="KW-0812">Transmembrane</keyword>
<gene>
    <name evidence="3" type="ORF">CLV34_1646</name>
</gene>
<comment type="caution">
    <text evidence="3">The sequence shown here is derived from an EMBL/GenBank/DDBJ whole genome shotgun (WGS) entry which is preliminary data.</text>
</comment>
<name>A0A2M8WTF0_9MICO</name>
<dbReference type="Proteomes" id="UP000231586">
    <property type="component" value="Unassembled WGS sequence"/>
</dbReference>
<evidence type="ECO:0000313" key="3">
    <source>
        <dbReference type="EMBL" id="PJI94159.1"/>
    </source>
</evidence>
<sequence>MNGHGDDGSFEEQQLPDAPGLRNVLASLASAAGDGGEALRTGVRTRVRRRRAVKAGATGAAACVVVGALVVGVAQASPWQRGPVVPAVTDSPTSTPTPTPSQSSTPSSSTPTHTTTSAPTHTQSETPAGPGDVVTATYDDGFVPYPFSADISQWDMWPYSPVADATAYTCGASEDVLQQATADGPVDVAVTGGLKSSPYQGEGGGEQTVLPVRVTDRSEGAFGGVHAVTIALVQGGRVVGYLGDDDNPAFTPGGAASVEVPVLTTNPRAYCTQAAWSRDDTGGATAWYVDPDAVQAAGTYRAYVLAEPTCPEATTTTCTAWLADTPAVASEPFVVTITKNGTMTVALDG</sequence>
<reference evidence="3 4" key="1">
    <citation type="submission" date="2017-11" db="EMBL/GenBank/DDBJ databases">
        <title>Genomic Encyclopedia of Archaeal and Bacterial Type Strains, Phase II (KMG-II): From Individual Species to Whole Genera.</title>
        <authorList>
            <person name="Goeker M."/>
        </authorList>
    </citation>
    <scope>NUCLEOTIDE SEQUENCE [LARGE SCALE GENOMIC DNA]</scope>
    <source>
        <strain evidence="3 4">DSM 22413</strain>
    </source>
</reference>
<keyword evidence="4" id="KW-1185">Reference proteome</keyword>
<keyword evidence="2" id="KW-1133">Transmembrane helix</keyword>
<feature type="compositionally biased region" description="Low complexity" evidence="1">
    <location>
        <begin position="91"/>
        <end position="124"/>
    </location>
</feature>
<dbReference type="RefSeq" id="WP_157803760.1">
    <property type="nucleotide sequence ID" value="NZ_PGTZ01000007.1"/>
</dbReference>
<organism evidence="3 4">
    <name type="scientific">Luteimicrobium subarcticum</name>
    <dbReference type="NCBI Taxonomy" id="620910"/>
    <lineage>
        <taxon>Bacteria</taxon>
        <taxon>Bacillati</taxon>
        <taxon>Actinomycetota</taxon>
        <taxon>Actinomycetes</taxon>
        <taxon>Micrococcales</taxon>
        <taxon>Luteimicrobium</taxon>
    </lineage>
</organism>
<keyword evidence="2" id="KW-0472">Membrane</keyword>
<protein>
    <submittedName>
        <fullName evidence="3">Uncharacterized protein</fullName>
    </submittedName>
</protein>
<evidence type="ECO:0000256" key="2">
    <source>
        <dbReference type="SAM" id="Phobius"/>
    </source>
</evidence>
<dbReference type="AlphaFoldDB" id="A0A2M8WTF0"/>
<proteinExistence type="predicted"/>
<feature type="region of interest" description="Disordered" evidence="1">
    <location>
        <begin position="82"/>
        <end position="135"/>
    </location>
</feature>